<evidence type="ECO:0000313" key="3">
    <source>
        <dbReference type="EMBL" id="BBX04962.1"/>
    </source>
</evidence>
<gene>
    <name evidence="3" type="ORF">MMOR_58980</name>
</gene>
<dbReference type="Proteomes" id="UP000466681">
    <property type="component" value="Chromosome"/>
</dbReference>
<dbReference type="SUPFAM" id="SSF51735">
    <property type="entry name" value="NAD(P)-binding Rossmann-fold domains"/>
    <property type="match status" value="1"/>
</dbReference>
<sequence length="244" mass="25720">MTLDGTVAIVFDESSGLGAATHAALRRHGATVIVAGPDDQGYDRDVVFVKNDWTDEAQVARVCDTARRYGPVRTAVSISGVSASRRLVDRFGAVHPLGDFDRIVKEGIYGPFNVMRLVAAEMTRNEPDVNDERGVIVNTSSVAAYDGQVGQVAYAAAKGGVAAMTLPAARDLAPAGIRICTIAPGLFATPKAAGLPADIARSVPQPQRLGHPAEFADLVVHIVLNPYLNGEVIRLDGGLRLPAK</sequence>
<dbReference type="Pfam" id="PF13561">
    <property type="entry name" value="adh_short_C2"/>
    <property type="match status" value="1"/>
</dbReference>
<keyword evidence="4" id="KW-1185">Reference proteome</keyword>
<dbReference type="Gene3D" id="3.40.50.720">
    <property type="entry name" value="NAD(P)-binding Rossmann-like Domain"/>
    <property type="match status" value="1"/>
</dbReference>
<dbReference type="PANTHER" id="PTHR43658">
    <property type="entry name" value="SHORT-CHAIN DEHYDROGENASE/REDUCTASE"/>
    <property type="match status" value="1"/>
</dbReference>
<name>A0AAD1HGC0_9MYCO</name>
<proteinExistence type="inferred from homology"/>
<dbReference type="KEGG" id="mmor:MMOR_58980"/>
<dbReference type="InterPro" id="IPR002347">
    <property type="entry name" value="SDR_fam"/>
</dbReference>
<comment type="similarity">
    <text evidence="1">Belongs to the short-chain dehydrogenases/reductases (SDR) family.</text>
</comment>
<dbReference type="GO" id="GO:0016491">
    <property type="term" value="F:oxidoreductase activity"/>
    <property type="evidence" value="ECO:0007669"/>
    <property type="project" value="UniProtKB-KW"/>
</dbReference>
<evidence type="ECO:0000256" key="2">
    <source>
        <dbReference type="ARBA" id="ARBA00023002"/>
    </source>
</evidence>
<dbReference type="AlphaFoldDB" id="A0AAD1HGC0"/>
<dbReference type="PANTHER" id="PTHR43658:SF8">
    <property type="entry name" value="17-BETA-HYDROXYSTEROID DEHYDROGENASE 14-RELATED"/>
    <property type="match status" value="1"/>
</dbReference>
<evidence type="ECO:0000313" key="4">
    <source>
        <dbReference type="Proteomes" id="UP000466681"/>
    </source>
</evidence>
<dbReference type="RefSeq" id="WP_083156437.1">
    <property type="nucleotide sequence ID" value="NZ_AP022560.1"/>
</dbReference>
<accession>A0AAD1HGC0</accession>
<dbReference type="InterPro" id="IPR036291">
    <property type="entry name" value="NAD(P)-bd_dom_sf"/>
</dbReference>
<dbReference type="PRINTS" id="PR00081">
    <property type="entry name" value="GDHRDH"/>
</dbReference>
<dbReference type="InterPro" id="IPR020904">
    <property type="entry name" value="Sc_DH/Rdtase_CS"/>
</dbReference>
<evidence type="ECO:0000256" key="1">
    <source>
        <dbReference type="ARBA" id="ARBA00006484"/>
    </source>
</evidence>
<protein>
    <submittedName>
        <fullName evidence="3">3-hydroxyacyl-CoA dehydrogenase</fullName>
    </submittedName>
</protein>
<organism evidence="3 4">
    <name type="scientific">Mycolicibacterium moriokaense</name>
    <dbReference type="NCBI Taxonomy" id="39691"/>
    <lineage>
        <taxon>Bacteria</taxon>
        <taxon>Bacillati</taxon>
        <taxon>Actinomycetota</taxon>
        <taxon>Actinomycetes</taxon>
        <taxon>Mycobacteriales</taxon>
        <taxon>Mycobacteriaceae</taxon>
        <taxon>Mycolicibacterium</taxon>
    </lineage>
</organism>
<keyword evidence="2" id="KW-0560">Oxidoreductase</keyword>
<dbReference type="EMBL" id="AP022560">
    <property type="protein sequence ID" value="BBX04962.1"/>
    <property type="molecule type" value="Genomic_DNA"/>
</dbReference>
<dbReference type="PROSITE" id="PS00061">
    <property type="entry name" value="ADH_SHORT"/>
    <property type="match status" value="1"/>
</dbReference>
<reference evidence="3 4" key="1">
    <citation type="journal article" date="2019" name="Emerg. Microbes Infect.">
        <title>Comprehensive subspecies identification of 175 nontuberculous mycobacteria species based on 7547 genomic profiles.</title>
        <authorList>
            <person name="Matsumoto Y."/>
            <person name="Kinjo T."/>
            <person name="Motooka D."/>
            <person name="Nabeya D."/>
            <person name="Jung N."/>
            <person name="Uechi K."/>
            <person name="Horii T."/>
            <person name="Iida T."/>
            <person name="Fujita J."/>
            <person name="Nakamura S."/>
        </authorList>
    </citation>
    <scope>NUCLEOTIDE SEQUENCE [LARGE SCALE GENOMIC DNA]</scope>
    <source>
        <strain evidence="3 4">JCM 6375</strain>
    </source>
</reference>